<keyword evidence="2" id="KW-1185">Reference proteome</keyword>
<name>A0A4Y7IJF5_PAPSO</name>
<proteinExistence type="predicted"/>
<organism evidence="1 2">
    <name type="scientific">Papaver somniferum</name>
    <name type="common">Opium poppy</name>
    <dbReference type="NCBI Taxonomy" id="3469"/>
    <lineage>
        <taxon>Eukaryota</taxon>
        <taxon>Viridiplantae</taxon>
        <taxon>Streptophyta</taxon>
        <taxon>Embryophyta</taxon>
        <taxon>Tracheophyta</taxon>
        <taxon>Spermatophyta</taxon>
        <taxon>Magnoliopsida</taxon>
        <taxon>Ranunculales</taxon>
        <taxon>Papaveraceae</taxon>
        <taxon>Papaveroideae</taxon>
        <taxon>Papaver</taxon>
    </lineage>
</organism>
<evidence type="ECO:0000313" key="2">
    <source>
        <dbReference type="Proteomes" id="UP000316621"/>
    </source>
</evidence>
<sequence>MDSHKPRRIEKSVQPIDLFQKLSFNWEEKQDISIRPVLDEPISAID</sequence>
<dbReference type="AlphaFoldDB" id="A0A4Y7IJF5"/>
<dbReference type="Gramene" id="RZC47579">
    <property type="protein sequence ID" value="RZC47579"/>
    <property type="gene ID" value="C5167_040522"/>
</dbReference>
<dbReference type="Proteomes" id="UP000316621">
    <property type="component" value="Chromosome 1"/>
</dbReference>
<gene>
    <name evidence="1" type="ORF">C5167_040522</name>
</gene>
<accession>A0A4Y7IJF5</accession>
<reference evidence="1 2" key="1">
    <citation type="journal article" date="2018" name="Science">
        <title>The opium poppy genome and morphinan production.</title>
        <authorList>
            <person name="Guo L."/>
            <person name="Winzer T."/>
            <person name="Yang X."/>
            <person name="Li Y."/>
            <person name="Ning Z."/>
            <person name="He Z."/>
            <person name="Teodor R."/>
            <person name="Lu Y."/>
            <person name="Bowser T.A."/>
            <person name="Graham I.A."/>
            <person name="Ye K."/>
        </authorList>
    </citation>
    <scope>NUCLEOTIDE SEQUENCE [LARGE SCALE GENOMIC DNA]</scope>
    <source>
        <strain evidence="2">cv. HN1</strain>
        <tissue evidence="1">Leaves</tissue>
    </source>
</reference>
<evidence type="ECO:0000313" key="1">
    <source>
        <dbReference type="EMBL" id="RZC47579.1"/>
    </source>
</evidence>
<dbReference type="EMBL" id="CM010715">
    <property type="protein sequence ID" value="RZC47579.1"/>
    <property type="molecule type" value="Genomic_DNA"/>
</dbReference>
<protein>
    <submittedName>
        <fullName evidence="1">Uncharacterized protein</fullName>
    </submittedName>
</protein>